<evidence type="ECO:0000313" key="1">
    <source>
        <dbReference type="EMBL" id="JAD42172.1"/>
    </source>
</evidence>
<dbReference type="AlphaFoldDB" id="A0A0A9A572"/>
<sequence>MTVAAVLNCMCSSNESHLFKYFS</sequence>
<name>A0A0A9A572_ARUDO</name>
<protein>
    <submittedName>
        <fullName evidence="1">Uncharacterized protein</fullName>
    </submittedName>
</protein>
<accession>A0A0A9A572</accession>
<reference evidence="1" key="1">
    <citation type="submission" date="2014-09" db="EMBL/GenBank/DDBJ databases">
        <authorList>
            <person name="Magalhaes I.L.F."/>
            <person name="Oliveira U."/>
            <person name="Santos F.R."/>
            <person name="Vidigal T.H.D.A."/>
            <person name="Brescovit A.D."/>
            <person name="Santos A.J."/>
        </authorList>
    </citation>
    <scope>NUCLEOTIDE SEQUENCE</scope>
    <source>
        <tissue evidence="1">Shoot tissue taken approximately 20 cm above the soil surface</tissue>
    </source>
</reference>
<dbReference type="EMBL" id="GBRH01255723">
    <property type="protein sequence ID" value="JAD42172.1"/>
    <property type="molecule type" value="Transcribed_RNA"/>
</dbReference>
<organism evidence="1">
    <name type="scientific">Arundo donax</name>
    <name type="common">Giant reed</name>
    <name type="synonym">Donax arundinaceus</name>
    <dbReference type="NCBI Taxonomy" id="35708"/>
    <lineage>
        <taxon>Eukaryota</taxon>
        <taxon>Viridiplantae</taxon>
        <taxon>Streptophyta</taxon>
        <taxon>Embryophyta</taxon>
        <taxon>Tracheophyta</taxon>
        <taxon>Spermatophyta</taxon>
        <taxon>Magnoliopsida</taxon>
        <taxon>Liliopsida</taxon>
        <taxon>Poales</taxon>
        <taxon>Poaceae</taxon>
        <taxon>PACMAD clade</taxon>
        <taxon>Arundinoideae</taxon>
        <taxon>Arundineae</taxon>
        <taxon>Arundo</taxon>
    </lineage>
</organism>
<reference evidence="1" key="2">
    <citation type="journal article" date="2015" name="Data Brief">
        <title>Shoot transcriptome of the giant reed, Arundo donax.</title>
        <authorList>
            <person name="Barrero R.A."/>
            <person name="Guerrero F.D."/>
            <person name="Moolhuijzen P."/>
            <person name="Goolsby J.A."/>
            <person name="Tidwell J."/>
            <person name="Bellgard S.E."/>
            <person name="Bellgard M.I."/>
        </authorList>
    </citation>
    <scope>NUCLEOTIDE SEQUENCE</scope>
    <source>
        <tissue evidence="1">Shoot tissue taken approximately 20 cm above the soil surface</tissue>
    </source>
</reference>
<proteinExistence type="predicted"/>